<evidence type="ECO:0000313" key="4">
    <source>
        <dbReference type="Proteomes" id="UP001501126"/>
    </source>
</evidence>
<feature type="region of interest" description="Disordered" evidence="1">
    <location>
        <begin position="315"/>
        <end position="368"/>
    </location>
</feature>
<evidence type="ECO:0008006" key="5">
    <source>
        <dbReference type="Google" id="ProtNLM"/>
    </source>
</evidence>
<name>A0ABP3Y332_9FLAO</name>
<feature type="region of interest" description="Disordered" evidence="1">
    <location>
        <begin position="253"/>
        <end position="284"/>
    </location>
</feature>
<sequence length="368" mass="40611">MYRYGFNPLIIGIILVGLRVFIMNLKVDMRMNRTILFSILLVLFPTLLHAQKEELIIEYTEPKEMNYGTTVRFDFFLKKLKNGKTRSLSQFYIDKFDITCENGGFEFVEEENRLVGYLTLAPYPESYLDTITRLNIKMEYVQDLKGYTYTKEVEYEFRLNRKGKIQLDFSGNAGAKGKFGRNKKLFGTLFYYGANDGEDGTNGVNATDLELRICPFYTSNGDSLILIQAIDKKDSIVAVYQLPELYTPIHIDVRGGDGGNGGKGQRGSNKFSHKSDGGDGGRGGNGGNGGSLVCYIHPGIAFLKENVTVEFAGGLPGKGGAGGRAGKSKAKAETQFEGAPGADGQNGQPGIPGNAPEIRIEKMNFNWN</sequence>
<reference evidence="4" key="1">
    <citation type="journal article" date="2019" name="Int. J. Syst. Evol. Microbiol.">
        <title>The Global Catalogue of Microorganisms (GCM) 10K type strain sequencing project: providing services to taxonomists for standard genome sequencing and annotation.</title>
        <authorList>
            <consortium name="The Broad Institute Genomics Platform"/>
            <consortium name="The Broad Institute Genome Sequencing Center for Infectious Disease"/>
            <person name="Wu L."/>
            <person name="Ma J."/>
        </authorList>
    </citation>
    <scope>NUCLEOTIDE SEQUENCE [LARGE SCALE GENOMIC DNA]</scope>
    <source>
        <strain evidence="4">JCM 16083</strain>
    </source>
</reference>
<comment type="caution">
    <text evidence="3">The sequence shown here is derived from an EMBL/GenBank/DDBJ whole genome shotgun (WGS) entry which is preliminary data.</text>
</comment>
<keyword evidence="2" id="KW-1133">Transmembrane helix</keyword>
<evidence type="ECO:0000256" key="2">
    <source>
        <dbReference type="SAM" id="Phobius"/>
    </source>
</evidence>
<dbReference type="EMBL" id="BAAAFH010000003">
    <property type="protein sequence ID" value="GAA0874569.1"/>
    <property type="molecule type" value="Genomic_DNA"/>
</dbReference>
<protein>
    <recommendedName>
        <fullName evidence="5">Collagen-like protein</fullName>
    </recommendedName>
</protein>
<keyword evidence="2" id="KW-0472">Membrane</keyword>
<evidence type="ECO:0000313" key="3">
    <source>
        <dbReference type="EMBL" id="GAA0874569.1"/>
    </source>
</evidence>
<feature type="transmembrane region" description="Helical" evidence="2">
    <location>
        <begin position="34"/>
        <end position="50"/>
    </location>
</feature>
<feature type="compositionally biased region" description="Gly residues" evidence="1">
    <location>
        <begin position="256"/>
        <end position="265"/>
    </location>
</feature>
<proteinExistence type="predicted"/>
<keyword evidence="2" id="KW-0812">Transmembrane</keyword>
<dbReference type="Proteomes" id="UP001501126">
    <property type="component" value="Unassembled WGS sequence"/>
</dbReference>
<feature type="transmembrane region" description="Helical" evidence="2">
    <location>
        <begin position="6"/>
        <end position="22"/>
    </location>
</feature>
<accession>A0ABP3Y332</accession>
<gene>
    <name evidence="3" type="ORF">GCM10009118_09770</name>
</gene>
<organism evidence="3 4">
    <name type="scientific">Wandonia haliotis</name>
    <dbReference type="NCBI Taxonomy" id="574963"/>
    <lineage>
        <taxon>Bacteria</taxon>
        <taxon>Pseudomonadati</taxon>
        <taxon>Bacteroidota</taxon>
        <taxon>Flavobacteriia</taxon>
        <taxon>Flavobacteriales</taxon>
        <taxon>Crocinitomicaceae</taxon>
        <taxon>Wandonia</taxon>
    </lineage>
</organism>
<keyword evidence="4" id="KW-1185">Reference proteome</keyword>
<evidence type="ECO:0000256" key="1">
    <source>
        <dbReference type="SAM" id="MobiDB-lite"/>
    </source>
</evidence>
<feature type="compositionally biased region" description="Gly residues" evidence="1">
    <location>
        <begin position="315"/>
        <end position="325"/>
    </location>
</feature>